<dbReference type="OrthoDB" id="2848at10239"/>
<reference evidence="1 2" key="1">
    <citation type="journal article" date="2006" name="J. Gen. Virol.">
        <title>Sequence analysis of the Choristoneura occidentalis granulovirus genome.</title>
        <authorList>
            <person name="Escasa S.R."/>
            <person name="Lauzon H.A.M."/>
            <person name="Mathur A.C."/>
            <person name="Krell P.J."/>
            <person name="Arif B.M."/>
        </authorList>
    </citation>
    <scope>NUCLEOTIDE SEQUENCE [LARGE SCALE GENOMIC DNA]</scope>
</reference>
<dbReference type="Proteomes" id="UP000202317">
    <property type="component" value="Segment"/>
</dbReference>
<organism evidence="1 2">
    <name type="scientific">Choristoneura occidentalis granulovirus</name>
    <dbReference type="NCBI Taxonomy" id="364745"/>
    <lineage>
        <taxon>Viruses</taxon>
        <taxon>Viruses incertae sedis</taxon>
        <taxon>Naldaviricetes</taxon>
        <taxon>Lefavirales</taxon>
        <taxon>Baculoviridae</taxon>
        <taxon>Betabaculovirus</taxon>
        <taxon>Betabaculovirus chofumiferanae</taxon>
    </lineage>
</organism>
<dbReference type="InterPro" id="IPR013613">
    <property type="entry name" value="Baculo_p74_N"/>
</dbReference>
<name>A0ACD6B571_9BBAC</name>
<gene>
    <name evidence="1" type="primary">p74</name>
</gene>
<dbReference type="Pfam" id="PF04583">
    <property type="entry name" value="Baculo_p74"/>
    <property type="match status" value="1"/>
</dbReference>
<keyword evidence="2" id="KW-1185">Reference proteome</keyword>
<dbReference type="EMBL" id="DQ333351">
    <property type="protein sequence ID" value="ABC61180.1"/>
    <property type="molecule type" value="Genomic_DNA"/>
</dbReference>
<dbReference type="GO" id="GO:0019058">
    <property type="term" value="P:viral life cycle"/>
    <property type="evidence" value="ECO:0007669"/>
    <property type="project" value="InterPro"/>
</dbReference>
<sequence>MATVTQLDILNAVQYLSNRESLSFISRWRSVFPHILIDYSIRWATNDDYYVPPPMRQTSAIVVEIIFSKEGCEAMSCFPYTETGVIDFMKSPIGGYTQTSNTAVQYNQPACFNLDSALAARDGKIQSVELRYTSSNKCVMVDSFTKAWLNAPYIRTDAHVVRGVDDVPGFDVSYDDDPAFPERIKGKFNTAYCRRFGRSEINNSCSQPWYETFVSFVLGESILTTFKLASTNVFDDLRDFDYSRPSNILPPAPPPEGDEMLFKWLNTRDTTVDVGRENNFLNNKFDMVLGQSIIYVANEGFSTVATQNTNMHSGLMENLLMRRREVLQNNINYSNKKNPNQFSGYENSFNVNPSTDELEIIIIQFLEDHAFIMSILTDLGFSVLESSLSSMLQQLNKVLIPSLKRMLSLQSRRVTAALLGETYKAAMINALNRAFISTISTVAKATARTVRAAASIANLALTFLTIADLVLMIWDPFGYSNMFPRGYLDDLSSAFLSAYYESIDAPTRDIIEFKPQHFSNLIIDEEEEYFVEGMLHLADYLAVLDVNSNGQVIDLLRGVEVYEVNDEEIIGASLASTTWAYFKWFCARHDALIKTPNANKILVVPSIVLCVAGLIYSLKYHSVLQIEQQTNIHLCLLLIILLSFLLLFTPSVQYYSALIKHRYD</sequence>
<proteinExistence type="predicted"/>
<dbReference type="GO" id="GO:0019031">
    <property type="term" value="C:viral envelope"/>
    <property type="evidence" value="ECO:0007669"/>
    <property type="project" value="UniProtKB-KW"/>
</dbReference>
<dbReference type="InterPro" id="IPR007663">
    <property type="entry name" value="Baculo_p74"/>
</dbReference>
<dbReference type="Pfam" id="PF08404">
    <property type="entry name" value="Baculo_p74_N"/>
    <property type="match status" value="1"/>
</dbReference>
<accession>A0ACD6B571</accession>
<protein>
    <submittedName>
        <fullName evidence="1">P74</fullName>
    </submittedName>
</protein>
<evidence type="ECO:0000313" key="1">
    <source>
        <dbReference type="EMBL" id="ABC61180.1"/>
    </source>
</evidence>
<dbReference type="KEGG" id="vg:4155899"/>
<evidence type="ECO:0000313" key="2">
    <source>
        <dbReference type="Proteomes" id="UP000202317"/>
    </source>
</evidence>